<evidence type="ECO:0000256" key="2">
    <source>
        <dbReference type="SAM" id="Phobius"/>
    </source>
</evidence>
<accession>A0A2M6WED9</accession>
<keyword evidence="2" id="KW-0812">Transmembrane</keyword>
<proteinExistence type="predicted"/>
<dbReference type="AlphaFoldDB" id="A0A2M6WED9"/>
<evidence type="ECO:0000256" key="1">
    <source>
        <dbReference type="SAM" id="MobiDB-lite"/>
    </source>
</evidence>
<keyword evidence="2" id="KW-1133">Transmembrane helix</keyword>
<name>A0A2M6WED9_9BACT</name>
<dbReference type="EMBL" id="PFBJ01000009">
    <property type="protein sequence ID" value="PIT91152.1"/>
    <property type="molecule type" value="Genomic_DNA"/>
</dbReference>
<protein>
    <recommendedName>
        <fullName evidence="5">PilN domain-containing protein</fullName>
    </recommendedName>
</protein>
<dbReference type="Proteomes" id="UP000228809">
    <property type="component" value="Unassembled WGS sequence"/>
</dbReference>
<feature type="transmembrane region" description="Helical" evidence="2">
    <location>
        <begin position="32"/>
        <end position="54"/>
    </location>
</feature>
<feature type="region of interest" description="Disordered" evidence="1">
    <location>
        <begin position="1"/>
        <end position="23"/>
    </location>
</feature>
<evidence type="ECO:0000313" key="4">
    <source>
        <dbReference type="Proteomes" id="UP000228809"/>
    </source>
</evidence>
<reference evidence="4" key="1">
    <citation type="submission" date="2017-09" db="EMBL/GenBank/DDBJ databases">
        <title>Depth-based differentiation of microbial function through sediment-hosted aquifers and enrichment of novel symbionts in the deep terrestrial subsurface.</title>
        <authorList>
            <person name="Probst A.J."/>
            <person name="Ladd B."/>
            <person name="Jarett J.K."/>
            <person name="Geller-Mcgrath D.E."/>
            <person name="Sieber C.M.K."/>
            <person name="Emerson J.B."/>
            <person name="Anantharaman K."/>
            <person name="Thomas B.C."/>
            <person name="Malmstrom R."/>
            <person name="Stieglmeier M."/>
            <person name="Klingl A."/>
            <person name="Woyke T."/>
            <person name="Ryan C.M."/>
            <person name="Banfield J.F."/>
        </authorList>
    </citation>
    <scope>NUCLEOTIDE SEQUENCE [LARGE SCALE GENOMIC DNA]</scope>
</reference>
<keyword evidence="2" id="KW-0472">Membrane</keyword>
<evidence type="ECO:0008006" key="5">
    <source>
        <dbReference type="Google" id="ProtNLM"/>
    </source>
</evidence>
<gene>
    <name evidence="3" type="ORF">COU17_02000</name>
</gene>
<comment type="caution">
    <text evidence="3">The sequence shown here is derived from an EMBL/GenBank/DDBJ whole genome shotgun (WGS) entry which is preliminary data.</text>
</comment>
<feature type="region of interest" description="Disordered" evidence="1">
    <location>
        <begin position="207"/>
        <end position="232"/>
    </location>
</feature>
<evidence type="ECO:0000313" key="3">
    <source>
        <dbReference type="EMBL" id="PIT91152.1"/>
    </source>
</evidence>
<feature type="compositionally biased region" description="Pro residues" evidence="1">
    <location>
        <begin position="216"/>
        <end position="232"/>
    </location>
</feature>
<organism evidence="3 4">
    <name type="scientific">Candidatus Kaiserbacteria bacterium CG10_big_fil_rev_8_21_14_0_10_49_17</name>
    <dbReference type="NCBI Taxonomy" id="1974609"/>
    <lineage>
        <taxon>Bacteria</taxon>
        <taxon>Candidatus Kaiseribacteriota</taxon>
    </lineage>
</organism>
<sequence length="232" mass="24625">MAENSAPTSFIPHDTGVVSPSPRRRSAGLNDLLLLSSIVLFVASAALAGGVFLYQQFLATESASKLSQLERAQAAFQPSLIQELTRLDDRMHAADRILGSHLAPTAFFAALEQATLQTISFQSLDFQVPDSQHMTIKMAGIAQSVNSIALQADLFSKNGTIAGPIFSNIARQSDGVHFNLSAVVNPISINYAALVASVQNAGIQNQTLPTTEAPTNPSPFDAPIPETTPPQN</sequence>